<name>A0A6N9HLS5_9BURK</name>
<dbReference type="RefSeq" id="WP_161027274.1">
    <property type="nucleotide sequence ID" value="NZ_WWCJ01000015.1"/>
</dbReference>
<keyword evidence="3" id="KW-1185">Reference proteome</keyword>
<dbReference type="InterPro" id="IPR016181">
    <property type="entry name" value="Acyl_CoA_acyltransferase"/>
</dbReference>
<gene>
    <name evidence="2" type="ORF">GTP41_19675</name>
</gene>
<protein>
    <submittedName>
        <fullName evidence="2">GNAT family N-acetyltransferase</fullName>
    </submittedName>
</protein>
<proteinExistence type="predicted"/>
<feature type="domain" description="N-acetyltransferase" evidence="1">
    <location>
        <begin position="3"/>
        <end position="148"/>
    </location>
</feature>
<dbReference type="AlphaFoldDB" id="A0A6N9HLS5"/>
<dbReference type="PROSITE" id="PS51186">
    <property type="entry name" value="GNAT"/>
    <property type="match status" value="1"/>
</dbReference>
<dbReference type="SUPFAM" id="SSF55729">
    <property type="entry name" value="Acyl-CoA N-acyltransferases (Nat)"/>
    <property type="match status" value="1"/>
</dbReference>
<accession>A0A6N9HLS5</accession>
<dbReference type="EMBL" id="WWCJ01000015">
    <property type="protein sequence ID" value="MYN04316.1"/>
    <property type="molecule type" value="Genomic_DNA"/>
</dbReference>
<dbReference type="InterPro" id="IPR000182">
    <property type="entry name" value="GNAT_dom"/>
</dbReference>
<keyword evidence="2" id="KW-0808">Transferase</keyword>
<evidence type="ECO:0000313" key="3">
    <source>
        <dbReference type="Proteomes" id="UP000448575"/>
    </source>
</evidence>
<reference evidence="2 3" key="1">
    <citation type="submission" date="2019-12" db="EMBL/GenBank/DDBJ databases">
        <title>Novel species isolated from a subtropical stream in China.</title>
        <authorList>
            <person name="Lu H."/>
        </authorList>
    </citation>
    <scope>NUCLEOTIDE SEQUENCE [LARGE SCALE GENOMIC DNA]</scope>
    <source>
        <strain evidence="2 3">DS3</strain>
    </source>
</reference>
<dbReference type="Proteomes" id="UP000448575">
    <property type="component" value="Unassembled WGS sequence"/>
</dbReference>
<evidence type="ECO:0000313" key="2">
    <source>
        <dbReference type="EMBL" id="MYN04316.1"/>
    </source>
</evidence>
<comment type="caution">
    <text evidence="2">The sequence shown here is derived from an EMBL/GenBank/DDBJ whole genome shotgun (WGS) entry which is preliminary data.</text>
</comment>
<organism evidence="2 3">
    <name type="scientific">Pseudoduganella guangdongensis</name>
    <dbReference type="NCBI Taxonomy" id="2692179"/>
    <lineage>
        <taxon>Bacteria</taxon>
        <taxon>Pseudomonadati</taxon>
        <taxon>Pseudomonadota</taxon>
        <taxon>Betaproteobacteria</taxon>
        <taxon>Burkholderiales</taxon>
        <taxon>Oxalobacteraceae</taxon>
        <taxon>Telluria group</taxon>
        <taxon>Pseudoduganella</taxon>
    </lineage>
</organism>
<sequence length="148" mass="16850">MEIQLRAVTRQNFDAITDLQLLDHQRSYIASNSYSIAQASFYPQMQTRAIYAGEELVGFLMYVDLELEGHLNEFGVWRLMIDSRRQGQGYGRAALLLALAEIRARGGVRKIWISYLPDNALARELYASIGFVETEIDEDGEMNAILEL</sequence>
<evidence type="ECO:0000259" key="1">
    <source>
        <dbReference type="PROSITE" id="PS51186"/>
    </source>
</evidence>
<dbReference type="Pfam" id="PF00583">
    <property type="entry name" value="Acetyltransf_1"/>
    <property type="match status" value="1"/>
</dbReference>
<dbReference type="GO" id="GO:0016747">
    <property type="term" value="F:acyltransferase activity, transferring groups other than amino-acyl groups"/>
    <property type="evidence" value="ECO:0007669"/>
    <property type="project" value="InterPro"/>
</dbReference>
<dbReference type="Gene3D" id="3.40.630.30">
    <property type="match status" value="1"/>
</dbReference>